<gene>
    <name evidence="5" type="ORF">NS334_11970</name>
</gene>
<name>A0A147I011_9SPHN</name>
<dbReference type="SUPFAM" id="SSF51338">
    <property type="entry name" value="Composite domain of metallo-dependent hydrolases"/>
    <property type="match status" value="1"/>
</dbReference>
<evidence type="ECO:0000256" key="1">
    <source>
        <dbReference type="ARBA" id="ARBA00009820"/>
    </source>
</evidence>
<keyword evidence="6" id="KW-1185">Reference proteome</keyword>
<dbReference type="EMBL" id="LDTB01000050">
    <property type="protein sequence ID" value="KTT70598.1"/>
    <property type="molecule type" value="Genomic_DNA"/>
</dbReference>
<dbReference type="SUPFAM" id="SSF51556">
    <property type="entry name" value="Metallo-dependent hydrolases"/>
    <property type="match status" value="1"/>
</dbReference>
<dbReference type="SUPFAM" id="SSF82171">
    <property type="entry name" value="DPP6 N-terminal domain-like"/>
    <property type="match status" value="1"/>
</dbReference>
<dbReference type="InterPro" id="IPR006680">
    <property type="entry name" value="Amidohydro-rel"/>
</dbReference>
<feature type="region of interest" description="Disordered" evidence="2">
    <location>
        <begin position="24"/>
        <end position="66"/>
    </location>
</feature>
<proteinExistence type="inferred from homology"/>
<dbReference type="InterPro" id="IPR011059">
    <property type="entry name" value="Metal-dep_hydrolase_composite"/>
</dbReference>
<dbReference type="RefSeq" id="WP_058756190.1">
    <property type="nucleotide sequence ID" value="NZ_LDTB01000050.1"/>
</dbReference>
<dbReference type="InterPro" id="IPR011042">
    <property type="entry name" value="6-blade_b-propeller_TolB-like"/>
</dbReference>
<evidence type="ECO:0000259" key="4">
    <source>
        <dbReference type="Pfam" id="PF01979"/>
    </source>
</evidence>
<keyword evidence="5" id="KW-0378">Hydrolase</keyword>
<dbReference type="SUPFAM" id="SSF69304">
    <property type="entry name" value="Tricorn protease N-terminal domain"/>
    <property type="match status" value="1"/>
</dbReference>
<keyword evidence="3" id="KW-0732">Signal</keyword>
<dbReference type="InterPro" id="IPR032466">
    <property type="entry name" value="Metal_Hydrolase"/>
</dbReference>
<dbReference type="AlphaFoldDB" id="A0A147I011"/>
<dbReference type="Gene3D" id="2.30.40.10">
    <property type="entry name" value="Urease, subunit C, domain 1"/>
    <property type="match status" value="1"/>
</dbReference>
<accession>A0A147I011</accession>
<dbReference type="Pfam" id="PF26549">
    <property type="entry name" value="Tricorn_N"/>
    <property type="match status" value="1"/>
</dbReference>
<feature type="signal peptide" evidence="3">
    <location>
        <begin position="1"/>
        <end position="20"/>
    </location>
</feature>
<dbReference type="Pfam" id="PF01979">
    <property type="entry name" value="Amidohydro_1"/>
    <property type="match status" value="1"/>
</dbReference>
<dbReference type="PANTHER" id="PTHR36842:SF1">
    <property type="entry name" value="PROTEIN TOLB"/>
    <property type="match status" value="1"/>
</dbReference>
<evidence type="ECO:0000256" key="3">
    <source>
        <dbReference type="SAM" id="SignalP"/>
    </source>
</evidence>
<dbReference type="Pfam" id="PF07676">
    <property type="entry name" value="PD40"/>
    <property type="match status" value="2"/>
</dbReference>
<dbReference type="PATRIC" id="fig|869719.3.peg.2376"/>
<dbReference type="PANTHER" id="PTHR36842">
    <property type="entry name" value="PROTEIN TOLB HOMOLOG"/>
    <property type="match status" value="1"/>
</dbReference>
<evidence type="ECO:0000256" key="2">
    <source>
        <dbReference type="SAM" id="MobiDB-lite"/>
    </source>
</evidence>
<dbReference type="Gene3D" id="1.20.58.520">
    <property type="entry name" value="Amidohydrolase"/>
    <property type="match status" value="1"/>
</dbReference>
<comment type="caution">
    <text evidence="5">The sequence shown here is derived from an EMBL/GenBank/DDBJ whole genome shotgun (WGS) entry which is preliminary data.</text>
</comment>
<feature type="domain" description="Amidohydrolase-related" evidence="4">
    <location>
        <begin position="754"/>
        <end position="1087"/>
    </location>
</feature>
<dbReference type="Gene3D" id="3.30.110.90">
    <property type="entry name" value="Amidohydrolase"/>
    <property type="match status" value="1"/>
</dbReference>
<evidence type="ECO:0000313" key="5">
    <source>
        <dbReference type="EMBL" id="KTT70598.1"/>
    </source>
</evidence>
<feature type="chain" id="PRO_5007548055" evidence="3">
    <location>
        <begin position="21"/>
        <end position="1134"/>
    </location>
</feature>
<sequence length="1134" mass="121055">MSHRPLTAIAFCLAAAPLAAQVTPPADKPVEQTQVPEDKATDASPTPVGTLPPPRPADGDAGAKVAKPAKWDVNAPRGLRTKQVRIATDEGSWMNVDVSPDGRTIAFDLLGDIYTMPIAGGTPTRIAEGLAFEHQPRFSPDGRRIAFTSDRGGGDNIWVMNVDGSDKRQVTKEDFRLLNQPTWSPDGRFIVAKKHFTTGRSLGTGEVWLYHVSGGGGVQLVKRASEVLQKELGEPIYAPDGKGIYYTRNVSSGPIFEYAQNSRTDLFDIERYDVDTGEVTTAVSGVGGSVRPTPSRDGKRIAFVRRDNNISKLWVKDFATGAERIVYGPLDRDVQETWAVTGVYPNMSWTPDDKAIVFWSGGKLRRVAVDGGAATVIPFRIDDTRVIAEAIHPQIEVAPDRFMTKATRWATVSPDGRQVVFETLGKLWVRPLAGGAPKRLTRGSDELELWPNWSRDGKTIVFTGWTDAGLGQIRTVAATGGAPRTVTTVAGHYARARFSPDGKTIVFEQGEGGGLTAPRGNAGTGVYRVAASGGAPVRVAKDAATPQFAAANDRVFMIANEGNKRQLVSTDLTGGDRRVHAAGELVNDFQISPAGDYVAFRQNYEAFVMPILPGKQAVEVDAKSGALPVTRVSRDGADFINWSDDGKLIHWSAGPVLYSADTAALFRSAPGGEDAATFATPATGVSLSMEVSATKPTKTVALTGARVVTMAGKDGGIIDDATVLIRGDRIVAVGPRASVPIPAGAVTVDATGKTIVPGFVDAHAHGPQGEDELVPQQNWSAMANLALGTTTIHDPSSRSAEIFPAAEMQQAGMVLAPRTFSTGEVIYGAKSPDVYAQIDSYDDALSIVRRLKAQGARSVKNYNQPRREQRQMVVAAAQAEGMEVVPEGGSLYTLDMSLVQDGNSTVEHNVPLEHFYNDVLSLWAQTTVGYTPTLVVAYGGPAGDPYWRAHTDVWRHPLLSRHAPPALLAAQNARRVIAPEEDYVDGATAREAKKLAERGVPVAIGAHGQQPGLGAHWELWSFVRGGMTPIEALRAGTIAAATSLGYQKDVGSLEPGKLADLVVLNADPTADIRNTDKIAQVMLGGRLYDAATLNEVATGTRRRLPYWWENGAGSGADTGAKLTTGHGLGNSDQD</sequence>
<dbReference type="Gene3D" id="3.40.50.10910">
    <property type="entry name" value="Amidohydrolase"/>
    <property type="match status" value="1"/>
</dbReference>
<reference evidence="5 6" key="1">
    <citation type="journal article" date="2016" name="Front. Microbiol.">
        <title>Genomic Resource of Rice Seed Associated Bacteria.</title>
        <authorList>
            <person name="Midha S."/>
            <person name="Bansal K."/>
            <person name="Sharma S."/>
            <person name="Kumar N."/>
            <person name="Patil P.P."/>
            <person name="Chaudhry V."/>
            <person name="Patil P.B."/>
        </authorList>
    </citation>
    <scope>NUCLEOTIDE SEQUENCE [LARGE SCALE GENOMIC DNA]</scope>
    <source>
        <strain evidence="5 6">NS334</strain>
    </source>
</reference>
<dbReference type="InterPro" id="IPR011659">
    <property type="entry name" value="WD40"/>
</dbReference>
<dbReference type="Gene3D" id="2.120.10.30">
    <property type="entry name" value="TolB, C-terminal domain"/>
    <property type="match status" value="2"/>
</dbReference>
<protein>
    <submittedName>
        <fullName evidence="5">Amidohydrolase</fullName>
    </submittedName>
</protein>
<dbReference type="GO" id="GO:0016810">
    <property type="term" value="F:hydrolase activity, acting on carbon-nitrogen (but not peptide) bonds"/>
    <property type="evidence" value="ECO:0007669"/>
    <property type="project" value="InterPro"/>
</dbReference>
<dbReference type="OrthoDB" id="9758793at2"/>
<organism evidence="5 6">
    <name type="scientific">Sphingomonas endophytica</name>
    <dbReference type="NCBI Taxonomy" id="869719"/>
    <lineage>
        <taxon>Bacteria</taxon>
        <taxon>Pseudomonadati</taxon>
        <taxon>Pseudomonadota</taxon>
        <taxon>Alphaproteobacteria</taxon>
        <taxon>Sphingomonadales</taxon>
        <taxon>Sphingomonadaceae</taxon>
        <taxon>Sphingomonas</taxon>
    </lineage>
</organism>
<dbReference type="Proteomes" id="UP000074310">
    <property type="component" value="Unassembled WGS sequence"/>
</dbReference>
<comment type="similarity">
    <text evidence="1">Belongs to the TolB family.</text>
</comment>
<evidence type="ECO:0000313" key="6">
    <source>
        <dbReference type="Proteomes" id="UP000074310"/>
    </source>
</evidence>